<feature type="transmembrane region" description="Helical" evidence="10">
    <location>
        <begin position="296"/>
        <end position="314"/>
    </location>
</feature>
<evidence type="ECO:0000313" key="14">
    <source>
        <dbReference type="Proteomes" id="UP000585474"/>
    </source>
</evidence>
<dbReference type="Pfam" id="PF01657">
    <property type="entry name" value="Stress-antifung"/>
    <property type="match status" value="2"/>
</dbReference>
<evidence type="ECO:0000259" key="12">
    <source>
        <dbReference type="PROSITE" id="PS51473"/>
    </source>
</evidence>
<evidence type="ECO:0000256" key="10">
    <source>
        <dbReference type="SAM" id="Phobius"/>
    </source>
</evidence>
<dbReference type="InterPro" id="IPR052059">
    <property type="entry name" value="CR_Ser/Thr_kinase"/>
</dbReference>
<dbReference type="GO" id="GO:0004674">
    <property type="term" value="F:protein serine/threonine kinase activity"/>
    <property type="evidence" value="ECO:0007669"/>
    <property type="project" value="UniProtKB-KW"/>
</dbReference>
<dbReference type="Pfam" id="PF07714">
    <property type="entry name" value="PK_Tyr_Ser-Thr"/>
    <property type="match status" value="1"/>
</dbReference>
<evidence type="ECO:0000256" key="2">
    <source>
        <dbReference type="ARBA" id="ARBA00022679"/>
    </source>
</evidence>
<dbReference type="CDD" id="cd23509">
    <property type="entry name" value="Gnk2-like"/>
    <property type="match status" value="2"/>
</dbReference>
<keyword evidence="10" id="KW-0472">Membrane</keyword>
<comment type="caution">
    <text evidence="13">The sequence shown here is derived from an EMBL/GenBank/DDBJ whole genome shotgun (WGS) entry which is preliminary data.</text>
</comment>
<name>A0A7J0EJY7_9ERIC</name>
<dbReference type="GO" id="GO:0005524">
    <property type="term" value="F:ATP binding"/>
    <property type="evidence" value="ECO:0007669"/>
    <property type="project" value="UniProtKB-UniRule"/>
</dbReference>
<dbReference type="PROSITE" id="PS00107">
    <property type="entry name" value="PROTEIN_KINASE_ATP"/>
    <property type="match status" value="1"/>
</dbReference>
<keyword evidence="8 13" id="KW-0675">Receptor</keyword>
<keyword evidence="6 13" id="KW-0418">Kinase</keyword>
<evidence type="ECO:0000256" key="1">
    <source>
        <dbReference type="ARBA" id="ARBA00022527"/>
    </source>
</evidence>
<reference evidence="13 14" key="1">
    <citation type="submission" date="2019-07" db="EMBL/GenBank/DDBJ databases">
        <title>De Novo Assembly of kiwifruit Actinidia rufa.</title>
        <authorList>
            <person name="Sugita-Konishi S."/>
            <person name="Sato K."/>
            <person name="Mori E."/>
            <person name="Abe Y."/>
            <person name="Kisaki G."/>
            <person name="Hamano K."/>
            <person name="Suezawa K."/>
            <person name="Otani M."/>
            <person name="Fukuda T."/>
            <person name="Manabe T."/>
            <person name="Gomi K."/>
            <person name="Tabuchi M."/>
            <person name="Akimitsu K."/>
            <person name="Kataoka I."/>
        </authorList>
    </citation>
    <scope>NUCLEOTIDE SEQUENCE [LARGE SCALE GENOMIC DNA]</scope>
    <source>
        <strain evidence="14">cv. Fuchu</strain>
    </source>
</reference>
<dbReference type="PROSITE" id="PS51473">
    <property type="entry name" value="GNK2"/>
    <property type="match status" value="2"/>
</dbReference>
<keyword evidence="4" id="KW-0677">Repeat</keyword>
<sequence>MLSKSPKMSKQLRKIVILILLGIRALLKKLIHIYPRFRLCRTTTAYAANSTFATNLSVALMTLRNTTAATGFNATTVGNSSFDSVTALALCRASLSSQDCQTCVDAATLGIRNACPSETMAQVWYTLCMVRYSRMNFINKSDSSIALVLFNTLETPNPEEYDRKVKILIQNLSYAAGVSDTRSAVAKTSFGTRNIYGYVDCTRDINGSDCTTCLLNAAYAIPSCCSGKWAGWIATPTCSIQFNMDPIDHDDWMNNPPEINTDISPALGASPAVGPSEYGRPPHGGRGRLNGKETSIVIAVVVSFIPIVGVAVRWRVRRGKGKRVVATEEITTTMMETESIEVRSFVYDLDVLVAATDNFSPANRLGGGGFGSVYRGKLASNEEIAVKKLRAGSMQGIKEFLNEVTLLVNMQHRNLVKLLGCYGEGEEMMLTRRLKQEGRLMELVDVTMGSFPQEDVLRCIQIGLLCCKESVQDRPTIYSTLVMLTDNSVTLPLGHQDNHIMMENAPMSPESFSNNSMTVSLANGR</sequence>
<protein>
    <submittedName>
        <fullName evidence="13">Cysteine-rich RLK (RECEPTOR-like protein kinase) 37</fullName>
    </submittedName>
</protein>
<dbReference type="InterPro" id="IPR020635">
    <property type="entry name" value="Tyr_kinase_cat_dom"/>
</dbReference>
<organism evidence="13 14">
    <name type="scientific">Actinidia rufa</name>
    <dbReference type="NCBI Taxonomy" id="165716"/>
    <lineage>
        <taxon>Eukaryota</taxon>
        <taxon>Viridiplantae</taxon>
        <taxon>Streptophyta</taxon>
        <taxon>Embryophyta</taxon>
        <taxon>Tracheophyta</taxon>
        <taxon>Spermatophyta</taxon>
        <taxon>Magnoliopsida</taxon>
        <taxon>eudicotyledons</taxon>
        <taxon>Gunneridae</taxon>
        <taxon>Pentapetalae</taxon>
        <taxon>asterids</taxon>
        <taxon>Ericales</taxon>
        <taxon>Actinidiaceae</taxon>
        <taxon>Actinidia</taxon>
    </lineage>
</organism>
<feature type="domain" description="Gnk2-homologous" evidence="12">
    <location>
        <begin position="143"/>
        <end position="247"/>
    </location>
</feature>
<dbReference type="SUPFAM" id="SSF56112">
    <property type="entry name" value="Protein kinase-like (PK-like)"/>
    <property type="match status" value="1"/>
</dbReference>
<dbReference type="SMART" id="SM00219">
    <property type="entry name" value="TyrKc"/>
    <property type="match status" value="1"/>
</dbReference>
<dbReference type="EMBL" id="BJWL01000005">
    <property type="protein sequence ID" value="GFY86785.1"/>
    <property type="molecule type" value="Genomic_DNA"/>
</dbReference>
<keyword evidence="7 9" id="KW-0067">ATP-binding</keyword>
<dbReference type="Proteomes" id="UP000585474">
    <property type="component" value="Unassembled WGS sequence"/>
</dbReference>
<keyword evidence="14" id="KW-1185">Reference proteome</keyword>
<dbReference type="Gene3D" id="3.30.430.20">
    <property type="entry name" value="Gnk2 domain, C-X8-C-X2-C motif"/>
    <property type="match status" value="2"/>
</dbReference>
<dbReference type="InterPro" id="IPR002902">
    <property type="entry name" value="GNK2"/>
</dbReference>
<gene>
    <name evidence="13" type="ORF">Acr_05g0004240</name>
</gene>
<evidence type="ECO:0000256" key="8">
    <source>
        <dbReference type="ARBA" id="ARBA00023170"/>
    </source>
</evidence>
<dbReference type="PANTHER" id="PTHR47973">
    <property type="entry name" value="CYSTEINE-RICH RECEPTOR-LIKE PROTEIN KINASE 3"/>
    <property type="match status" value="1"/>
</dbReference>
<keyword evidence="2" id="KW-0808">Transferase</keyword>
<dbReference type="PROSITE" id="PS50011">
    <property type="entry name" value="PROTEIN_KINASE_DOM"/>
    <property type="match status" value="1"/>
</dbReference>
<dbReference type="InterPro" id="IPR011009">
    <property type="entry name" value="Kinase-like_dom_sf"/>
</dbReference>
<dbReference type="GO" id="GO:0004713">
    <property type="term" value="F:protein tyrosine kinase activity"/>
    <property type="evidence" value="ECO:0007669"/>
    <property type="project" value="InterPro"/>
</dbReference>
<dbReference type="OrthoDB" id="1715443at2759"/>
<evidence type="ECO:0000256" key="4">
    <source>
        <dbReference type="ARBA" id="ARBA00022737"/>
    </source>
</evidence>
<feature type="binding site" evidence="9">
    <location>
        <position position="388"/>
    </location>
    <ligand>
        <name>ATP</name>
        <dbReference type="ChEBI" id="CHEBI:30616"/>
    </ligand>
</feature>
<keyword evidence="3" id="KW-0732">Signal</keyword>
<evidence type="ECO:0000256" key="7">
    <source>
        <dbReference type="ARBA" id="ARBA00022840"/>
    </source>
</evidence>
<keyword evidence="10" id="KW-1133">Transmembrane helix</keyword>
<evidence type="ECO:0000256" key="5">
    <source>
        <dbReference type="ARBA" id="ARBA00022741"/>
    </source>
</evidence>
<dbReference type="AlphaFoldDB" id="A0A7J0EJY7"/>
<accession>A0A7J0EJY7</accession>
<keyword evidence="10" id="KW-0812">Transmembrane</keyword>
<dbReference type="InterPro" id="IPR001245">
    <property type="entry name" value="Ser-Thr/Tyr_kinase_cat_dom"/>
</dbReference>
<evidence type="ECO:0000259" key="11">
    <source>
        <dbReference type="PROSITE" id="PS50011"/>
    </source>
</evidence>
<dbReference type="InterPro" id="IPR017441">
    <property type="entry name" value="Protein_kinase_ATP_BS"/>
</dbReference>
<evidence type="ECO:0000256" key="3">
    <source>
        <dbReference type="ARBA" id="ARBA00022729"/>
    </source>
</evidence>
<keyword evidence="5 9" id="KW-0547">Nucleotide-binding</keyword>
<evidence type="ECO:0000256" key="6">
    <source>
        <dbReference type="ARBA" id="ARBA00022777"/>
    </source>
</evidence>
<dbReference type="InterPro" id="IPR038408">
    <property type="entry name" value="GNK2_sf"/>
</dbReference>
<evidence type="ECO:0000313" key="13">
    <source>
        <dbReference type="EMBL" id="GFY86785.1"/>
    </source>
</evidence>
<keyword evidence="1" id="KW-0723">Serine/threonine-protein kinase</keyword>
<proteinExistence type="predicted"/>
<feature type="domain" description="Gnk2-homologous" evidence="12">
    <location>
        <begin position="34"/>
        <end position="137"/>
    </location>
</feature>
<dbReference type="Gene3D" id="3.30.200.20">
    <property type="entry name" value="Phosphorylase Kinase, domain 1"/>
    <property type="match status" value="1"/>
</dbReference>
<evidence type="ECO:0000256" key="9">
    <source>
        <dbReference type="PROSITE-ProRule" id="PRU10141"/>
    </source>
</evidence>
<feature type="domain" description="Protein kinase" evidence="11">
    <location>
        <begin position="359"/>
        <end position="525"/>
    </location>
</feature>
<dbReference type="InterPro" id="IPR000719">
    <property type="entry name" value="Prot_kinase_dom"/>
</dbReference>